<dbReference type="RefSeq" id="WP_039744881.1">
    <property type="nucleotide sequence ID" value="NZ_CP009788.1"/>
</dbReference>
<dbReference type="KEGG" id="gpi:GPICK_15985"/>
<dbReference type="Pfam" id="PF13356">
    <property type="entry name" value="Arm-DNA-bind_3"/>
    <property type="match status" value="1"/>
</dbReference>
<dbReference type="GO" id="GO:0015074">
    <property type="term" value="P:DNA integration"/>
    <property type="evidence" value="ECO:0007669"/>
    <property type="project" value="UniProtKB-KW"/>
</dbReference>
<dbReference type="Pfam" id="PF22022">
    <property type="entry name" value="Phage_int_M"/>
    <property type="match status" value="1"/>
</dbReference>
<dbReference type="PANTHER" id="PTHR30629:SF2">
    <property type="entry name" value="PROPHAGE INTEGRASE INTS-RELATED"/>
    <property type="match status" value="1"/>
</dbReference>
<evidence type="ECO:0000259" key="6">
    <source>
        <dbReference type="PROSITE" id="PS51898"/>
    </source>
</evidence>
<dbReference type="HOGENOM" id="CLU_027562_0_4_7"/>
<accession>A0A0B5BD66</accession>
<dbReference type="PANTHER" id="PTHR30629">
    <property type="entry name" value="PROPHAGE INTEGRASE"/>
    <property type="match status" value="1"/>
</dbReference>
<dbReference type="InterPro" id="IPR025166">
    <property type="entry name" value="Integrase_DNA_bind_dom"/>
</dbReference>
<dbReference type="SUPFAM" id="SSF56349">
    <property type="entry name" value="DNA breaking-rejoining enzymes"/>
    <property type="match status" value="1"/>
</dbReference>
<dbReference type="PROSITE" id="PS51900">
    <property type="entry name" value="CB"/>
    <property type="match status" value="1"/>
</dbReference>
<dbReference type="InterPro" id="IPR038488">
    <property type="entry name" value="Integrase_DNA-bd_sf"/>
</dbReference>
<organism evidence="8 9">
    <name type="scientific">Geobacter pickeringii</name>
    <dbReference type="NCBI Taxonomy" id="345632"/>
    <lineage>
        <taxon>Bacteria</taxon>
        <taxon>Pseudomonadati</taxon>
        <taxon>Thermodesulfobacteriota</taxon>
        <taxon>Desulfuromonadia</taxon>
        <taxon>Geobacterales</taxon>
        <taxon>Geobacteraceae</taxon>
        <taxon>Geobacter</taxon>
    </lineage>
</organism>
<gene>
    <name evidence="8" type="ORF">GPICK_15985</name>
</gene>
<dbReference type="InterPro" id="IPR011010">
    <property type="entry name" value="DNA_brk_join_enz"/>
</dbReference>
<dbReference type="InterPro" id="IPR044068">
    <property type="entry name" value="CB"/>
</dbReference>
<feature type="domain" description="Tyr recombinase" evidence="6">
    <location>
        <begin position="197"/>
        <end position="393"/>
    </location>
</feature>
<dbReference type="EMBL" id="CP009788">
    <property type="protein sequence ID" value="AJE04668.1"/>
    <property type="molecule type" value="Genomic_DNA"/>
</dbReference>
<evidence type="ECO:0000256" key="5">
    <source>
        <dbReference type="PROSITE-ProRule" id="PRU01248"/>
    </source>
</evidence>
<evidence type="ECO:0000256" key="4">
    <source>
        <dbReference type="ARBA" id="ARBA00023172"/>
    </source>
</evidence>
<name>A0A0B5BD66_9BACT</name>
<dbReference type="OrthoDB" id="9775880at2"/>
<dbReference type="Proteomes" id="UP000057609">
    <property type="component" value="Chromosome"/>
</dbReference>
<keyword evidence="4" id="KW-0233">DNA recombination</keyword>
<dbReference type="InterPro" id="IPR053876">
    <property type="entry name" value="Phage_int_M"/>
</dbReference>
<evidence type="ECO:0000313" key="8">
    <source>
        <dbReference type="EMBL" id="AJE04668.1"/>
    </source>
</evidence>
<dbReference type="AlphaFoldDB" id="A0A0B5BD66"/>
<sequence length="425" mass="47967">MTFSDKYIASLKPTDKINDVREGKGFGIRVLPSGIKTWFFIYRIDGKRRFMNLGHYPSISLQDARKKYRDAYGLYEQGKDPAGLADHAKEERRKMPTVADLVEEYIERHAKRFKRSWEKDKQILNRDVIPAWGTKKAVDVSKRDVVSLLEGIVERGAPAMANNCFQIIRKMFNWAVEKDILPSTPCTGVKLPSPKVTRERTLNDTEIKTMWGNLGQCAMSEEIERALKLILVTAQRPGEVIGMHSSEIDGQWWTIPAERAKNGKSHRVFLTSLALELIGNVEDKAYIFKTPIIDRDQPIGGTALNVALNRALCTPVIDKKGKPVIEADGKQVTKNTLGVDPFTPHDLRRTAATFMAEMGTMDEVIDAILNHAKKGVIKVYNQYRYDKEKQAALESWERKLKSIINGKTNATVTPISAGRKGRRVA</sequence>
<dbReference type="InterPro" id="IPR002104">
    <property type="entry name" value="Integrase_catalytic"/>
</dbReference>
<evidence type="ECO:0000256" key="2">
    <source>
        <dbReference type="ARBA" id="ARBA00022908"/>
    </source>
</evidence>
<keyword evidence="9" id="KW-1185">Reference proteome</keyword>
<dbReference type="InterPro" id="IPR050808">
    <property type="entry name" value="Phage_Integrase"/>
</dbReference>
<keyword evidence="2" id="KW-0229">DNA integration</keyword>
<dbReference type="Gene3D" id="3.30.160.390">
    <property type="entry name" value="Integrase, DNA-binding domain"/>
    <property type="match status" value="1"/>
</dbReference>
<reference evidence="8 9" key="1">
    <citation type="journal article" date="2015" name="Genome Announc.">
        <title>Complete Genome of Geobacter pickeringii G13T, a Metal-Reducing Isolate from Sedimentary Kaolin Deposits.</title>
        <authorList>
            <person name="Badalamenti J.P."/>
            <person name="Bond D.R."/>
        </authorList>
    </citation>
    <scope>NUCLEOTIDE SEQUENCE [LARGE SCALE GENOMIC DNA]</scope>
    <source>
        <strain evidence="8 9">G13</strain>
    </source>
</reference>
<dbReference type="InterPro" id="IPR010998">
    <property type="entry name" value="Integrase_recombinase_N"/>
</dbReference>
<dbReference type="Gene3D" id="1.10.443.10">
    <property type="entry name" value="Intergrase catalytic core"/>
    <property type="match status" value="1"/>
</dbReference>
<evidence type="ECO:0000256" key="3">
    <source>
        <dbReference type="ARBA" id="ARBA00023125"/>
    </source>
</evidence>
<protein>
    <submittedName>
        <fullName evidence="8">Integrase</fullName>
    </submittedName>
</protein>
<dbReference type="Pfam" id="PF00589">
    <property type="entry name" value="Phage_integrase"/>
    <property type="match status" value="1"/>
</dbReference>
<feature type="domain" description="Core-binding (CB)" evidence="7">
    <location>
        <begin position="96"/>
        <end position="176"/>
    </location>
</feature>
<evidence type="ECO:0000313" key="9">
    <source>
        <dbReference type="Proteomes" id="UP000057609"/>
    </source>
</evidence>
<dbReference type="InterPro" id="IPR013762">
    <property type="entry name" value="Integrase-like_cat_sf"/>
</dbReference>
<comment type="similarity">
    <text evidence="1">Belongs to the 'phage' integrase family.</text>
</comment>
<proteinExistence type="inferred from homology"/>
<evidence type="ECO:0000256" key="1">
    <source>
        <dbReference type="ARBA" id="ARBA00008857"/>
    </source>
</evidence>
<evidence type="ECO:0000259" key="7">
    <source>
        <dbReference type="PROSITE" id="PS51900"/>
    </source>
</evidence>
<dbReference type="GO" id="GO:0006310">
    <property type="term" value="P:DNA recombination"/>
    <property type="evidence" value="ECO:0007669"/>
    <property type="project" value="UniProtKB-KW"/>
</dbReference>
<dbReference type="Gene3D" id="1.10.150.130">
    <property type="match status" value="1"/>
</dbReference>
<dbReference type="STRING" id="345632.GPICK_15985"/>
<keyword evidence="3 5" id="KW-0238">DNA-binding</keyword>
<dbReference type="GO" id="GO:0003677">
    <property type="term" value="F:DNA binding"/>
    <property type="evidence" value="ECO:0007669"/>
    <property type="project" value="UniProtKB-UniRule"/>
</dbReference>
<dbReference type="PROSITE" id="PS51898">
    <property type="entry name" value="TYR_RECOMBINASE"/>
    <property type="match status" value="1"/>
</dbReference>
<dbReference type="CDD" id="cd00801">
    <property type="entry name" value="INT_P4_C"/>
    <property type="match status" value="1"/>
</dbReference>